<comment type="similarity">
    <text evidence="2">Belongs to the dGTPase family. Type 2 subfamily.</text>
</comment>
<dbReference type="Pfam" id="PF13286">
    <property type="entry name" value="HD_assoc"/>
    <property type="match status" value="1"/>
</dbReference>
<proteinExistence type="inferred from homology"/>
<evidence type="ECO:0000313" key="6">
    <source>
        <dbReference type="Proteomes" id="UP000006666"/>
    </source>
</evidence>
<dbReference type="PANTHER" id="PTHR11373:SF32">
    <property type="entry name" value="DEOXYGUANOSINETRIPHOSPHATE TRIPHOSPHOHYDROLASE"/>
    <property type="match status" value="1"/>
</dbReference>
<dbReference type="Gene3D" id="1.10.3210.10">
    <property type="entry name" value="Hypothetical protein af1432"/>
    <property type="match status" value="1"/>
</dbReference>
<dbReference type="PANTHER" id="PTHR11373">
    <property type="entry name" value="DEOXYNUCLEOSIDE TRIPHOSPHATE TRIPHOSPHOHYDROLASE"/>
    <property type="match status" value="1"/>
</dbReference>
<dbReference type="EMBL" id="CP001686">
    <property type="protein sequence ID" value="ACV06230.1"/>
    <property type="molecule type" value="Genomic_DNA"/>
</dbReference>
<dbReference type="InterPro" id="IPR050135">
    <property type="entry name" value="dGTPase-like"/>
</dbReference>
<dbReference type="NCBIfam" id="TIGR01353">
    <property type="entry name" value="dGTP_triPase"/>
    <property type="match status" value="1"/>
</dbReference>
<dbReference type="HAMAP" id="MF_01212">
    <property type="entry name" value="dGTPase_type2"/>
    <property type="match status" value="1"/>
</dbReference>
<protein>
    <recommendedName>
        <fullName evidence="2">Deoxyguanosinetriphosphate triphosphohydrolase-like protein</fullName>
    </recommendedName>
</protein>
<evidence type="ECO:0000256" key="1">
    <source>
        <dbReference type="ARBA" id="ARBA00022801"/>
    </source>
</evidence>
<feature type="region of interest" description="Disordered" evidence="3">
    <location>
        <begin position="1"/>
        <end position="47"/>
    </location>
</feature>
<dbReference type="InterPro" id="IPR006674">
    <property type="entry name" value="HD_domain"/>
</dbReference>
<evidence type="ECO:0000259" key="4">
    <source>
        <dbReference type="PROSITE" id="PS51831"/>
    </source>
</evidence>
<dbReference type="InterPro" id="IPR023023">
    <property type="entry name" value="dNTPase_2"/>
</dbReference>
<gene>
    <name evidence="5" type="ordered locus">Ksed_11910</name>
</gene>
<reference evidence="5 6" key="1">
    <citation type="journal article" date="2009" name="Stand. Genomic Sci.">
        <title>Complete genome sequence of Kytococcus sedentarius type strain (541).</title>
        <authorList>
            <person name="Sims D."/>
            <person name="Brettin T."/>
            <person name="Detter J.C."/>
            <person name="Han C."/>
            <person name="Lapidus A."/>
            <person name="Copeland A."/>
            <person name="Glavina Del Rio T."/>
            <person name="Nolan M."/>
            <person name="Chen F."/>
            <person name="Lucas S."/>
            <person name="Tice H."/>
            <person name="Cheng J.F."/>
            <person name="Bruce D."/>
            <person name="Goodwin L."/>
            <person name="Pitluck S."/>
            <person name="Ovchinnikova G."/>
            <person name="Pati A."/>
            <person name="Ivanova N."/>
            <person name="Mavrommatis K."/>
            <person name="Chen A."/>
            <person name="Palaniappan K."/>
            <person name="D'haeseleer P."/>
            <person name="Chain P."/>
            <person name="Bristow J."/>
            <person name="Eisen J.A."/>
            <person name="Markowitz V."/>
            <person name="Hugenholtz P."/>
            <person name="Schneider S."/>
            <person name="Goker M."/>
            <person name="Pukall R."/>
            <person name="Kyrpides N.C."/>
            <person name="Klenk H.P."/>
        </authorList>
    </citation>
    <scope>NUCLEOTIDE SEQUENCE [LARGE SCALE GENOMIC DNA]</scope>
    <source>
        <strain evidence="6">ATCC 14392 / DSM 20547 / JCM 11482 / CCUG 33030 / NBRC 15357 / NCTC 11040 / CCM 314 / 541</strain>
    </source>
</reference>
<evidence type="ECO:0000256" key="2">
    <source>
        <dbReference type="HAMAP-Rule" id="MF_01212"/>
    </source>
</evidence>
<dbReference type="Proteomes" id="UP000006666">
    <property type="component" value="Chromosome"/>
</dbReference>
<dbReference type="GO" id="GO:0008832">
    <property type="term" value="F:dGTPase activity"/>
    <property type="evidence" value="ECO:0007669"/>
    <property type="project" value="TreeGrafter"/>
</dbReference>
<dbReference type="GO" id="GO:0006203">
    <property type="term" value="P:dGTP catabolic process"/>
    <property type="evidence" value="ECO:0007669"/>
    <property type="project" value="TreeGrafter"/>
</dbReference>
<dbReference type="NCBIfam" id="NF002829">
    <property type="entry name" value="PRK03007.1"/>
    <property type="match status" value="1"/>
</dbReference>
<sequence length="442" mass="48797">MSSEQSSRWVPPRTDAPAGVAPVEAYSAHDRQRWESEDPARKRADRDDFARDRGRIIHAASLRRLSAKTQVMQSGMDDVVRNRLTHSLEVAQIGREMAVSLGCNPDVVDAACLAHDLGHPPFGHNGEDALADVAHEIGGFEGNAQSLRLLTRLEAKRFRADGRSVGLNLTRATLDAVVKYPWLRGEGPAGTPKYNAYADDAEVFAWIRQGEPAAGRRCLEAQVMDLADDVAYSVHDVEDAITSGHLDVAALRDPAEVASVAANAARTYAVGLPASHLVGAMERLTSSGVVPVSYDGTRRDLARLKDMTSTLIGHFVQEVTDATRVQHPQATLTRFDADLVVPSEILAEIAMLKAVAYTYMMNTEHRLELMERQRTALQELVDMWWQHPDRMDAQYLEDHREAEQRGDEAAARRAVVDQVASLSDGRAWLEHHRWCRHGGGPV</sequence>
<dbReference type="STRING" id="478801.Ksed_11910"/>
<dbReference type="RefSeq" id="WP_015779175.1">
    <property type="nucleotide sequence ID" value="NC_013169.1"/>
</dbReference>
<dbReference type="AlphaFoldDB" id="C7NH60"/>
<feature type="domain" description="HD" evidence="4">
    <location>
        <begin position="83"/>
        <end position="233"/>
    </location>
</feature>
<dbReference type="CDD" id="cd00077">
    <property type="entry name" value="HDc"/>
    <property type="match status" value="1"/>
</dbReference>
<dbReference type="InterPro" id="IPR026875">
    <property type="entry name" value="PHydrolase_assoc_dom"/>
</dbReference>
<dbReference type="InterPro" id="IPR003607">
    <property type="entry name" value="HD/PDEase_dom"/>
</dbReference>
<dbReference type="SUPFAM" id="SSF109604">
    <property type="entry name" value="HD-domain/PDEase-like"/>
    <property type="match status" value="1"/>
</dbReference>
<accession>C7NH60</accession>
<dbReference type="KEGG" id="kse:Ksed_11910"/>
<keyword evidence="6" id="KW-1185">Reference proteome</keyword>
<feature type="compositionally biased region" description="Basic and acidic residues" evidence="3">
    <location>
        <begin position="27"/>
        <end position="47"/>
    </location>
</feature>
<dbReference type="Pfam" id="PF01966">
    <property type="entry name" value="HD"/>
    <property type="match status" value="1"/>
</dbReference>
<dbReference type="PROSITE" id="PS51831">
    <property type="entry name" value="HD"/>
    <property type="match status" value="1"/>
</dbReference>
<dbReference type="eggNOG" id="COG0232">
    <property type="taxonomic scope" value="Bacteria"/>
</dbReference>
<evidence type="ECO:0000256" key="3">
    <source>
        <dbReference type="SAM" id="MobiDB-lite"/>
    </source>
</evidence>
<dbReference type="SMART" id="SM00471">
    <property type="entry name" value="HDc"/>
    <property type="match status" value="1"/>
</dbReference>
<keyword evidence="1 2" id="KW-0378">Hydrolase</keyword>
<dbReference type="HOGENOM" id="CLU_028163_0_1_11"/>
<organism evidence="5 6">
    <name type="scientific">Kytococcus sedentarius (strain ATCC 14392 / DSM 20547 / JCM 11482 / CCUG 33030 / NBRC 15357 / NCTC 11040 / CCM 314 / 541)</name>
    <name type="common">Micrococcus sedentarius</name>
    <dbReference type="NCBI Taxonomy" id="478801"/>
    <lineage>
        <taxon>Bacteria</taxon>
        <taxon>Bacillati</taxon>
        <taxon>Actinomycetota</taxon>
        <taxon>Actinomycetes</taxon>
        <taxon>Micrococcales</taxon>
        <taxon>Kytococcaceae</taxon>
        <taxon>Kytococcus</taxon>
    </lineage>
</organism>
<name>C7NH60_KYTSD</name>
<dbReference type="InterPro" id="IPR006261">
    <property type="entry name" value="dGTPase"/>
</dbReference>
<evidence type="ECO:0000313" key="5">
    <source>
        <dbReference type="EMBL" id="ACV06230.1"/>
    </source>
</evidence>